<gene>
    <name evidence="1" type="ORF">ACHAWO_012815</name>
</gene>
<evidence type="ECO:0000313" key="2">
    <source>
        <dbReference type="Proteomes" id="UP001530400"/>
    </source>
</evidence>
<accession>A0ABD3P824</accession>
<name>A0ABD3P824_9STRA</name>
<organism evidence="1 2">
    <name type="scientific">Cyclotella atomus</name>
    <dbReference type="NCBI Taxonomy" id="382360"/>
    <lineage>
        <taxon>Eukaryota</taxon>
        <taxon>Sar</taxon>
        <taxon>Stramenopiles</taxon>
        <taxon>Ochrophyta</taxon>
        <taxon>Bacillariophyta</taxon>
        <taxon>Coscinodiscophyceae</taxon>
        <taxon>Thalassiosirophycidae</taxon>
        <taxon>Stephanodiscales</taxon>
        <taxon>Stephanodiscaceae</taxon>
        <taxon>Cyclotella</taxon>
    </lineage>
</organism>
<evidence type="ECO:0000313" key="1">
    <source>
        <dbReference type="EMBL" id="KAL3783926.1"/>
    </source>
</evidence>
<sequence>MFHLLSSPTGHELSIFIWIPQHTVGNLSLKVAGDYWMEGGKDNAKCLVLSSQSWLIHVSHFYGLMRDVFTHKITSLEQWNKQLVLQNRDDRNELDYDLTVGSDTVITPSYDPHCTNKDIKQVANRLQLFQQKSFSTITKDPEKLNE</sequence>
<dbReference type="EMBL" id="JALLPJ020000745">
    <property type="protein sequence ID" value="KAL3783926.1"/>
    <property type="molecule type" value="Genomic_DNA"/>
</dbReference>
<keyword evidence="2" id="KW-1185">Reference proteome</keyword>
<dbReference type="AlphaFoldDB" id="A0ABD3P824"/>
<comment type="caution">
    <text evidence="1">The sequence shown here is derived from an EMBL/GenBank/DDBJ whole genome shotgun (WGS) entry which is preliminary data.</text>
</comment>
<reference evidence="1 2" key="1">
    <citation type="submission" date="2024-10" db="EMBL/GenBank/DDBJ databases">
        <title>Updated reference genomes for cyclostephanoid diatoms.</title>
        <authorList>
            <person name="Roberts W.R."/>
            <person name="Alverson A.J."/>
        </authorList>
    </citation>
    <scope>NUCLEOTIDE SEQUENCE [LARGE SCALE GENOMIC DNA]</scope>
    <source>
        <strain evidence="1 2">AJA010-31</strain>
    </source>
</reference>
<protein>
    <submittedName>
        <fullName evidence="1">Uncharacterized protein</fullName>
    </submittedName>
</protein>
<dbReference type="Proteomes" id="UP001530400">
    <property type="component" value="Unassembled WGS sequence"/>
</dbReference>
<proteinExistence type="predicted"/>